<dbReference type="EMBL" id="GL732539">
    <property type="protein sequence ID" value="EFX82578.1"/>
    <property type="molecule type" value="Genomic_DNA"/>
</dbReference>
<evidence type="ECO:0000313" key="2">
    <source>
        <dbReference type="EMBL" id="EFX82578.1"/>
    </source>
</evidence>
<organism evidence="2 3">
    <name type="scientific">Daphnia pulex</name>
    <name type="common">Water flea</name>
    <dbReference type="NCBI Taxonomy" id="6669"/>
    <lineage>
        <taxon>Eukaryota</taxon>
        <taxon>Metazoa</taxon>
        <taxon>Ecdysozoa</taxon>
        <taxon>Arthropoda</taxon>
        <taxon>Crustacea</taxon>
        <taxon>Branchiopoda</taxon>
        <taxon>Diplostraca</taxon>
        <taxon>Cladocera</taxon>
        <taxon>Anomopoda</taxon>
        <taxon>Daphniidae</taxon>
        <taxon>Daphnia</taxon>
    </lineage>
</organism>
<evidence type="ECO:0000256" key="1">
    <source>
        <dbReference type="SAM" id="MobiDB-lite"/>
    </source>
</evidence>
<keyword evidence="3" id="KW-1185">Reference proteome</keyword>
<protein>
    <submittedName>
        <fullName evidence="2">Uncharacterized protein</fullName>
    </submittedName>
</protein>
<evidence type="ECO:0000313" key="3">
    <source>
        <dbReference type="Proteomes" id="UP000000305"/>
    </source>
</evidence>
<dbReference type="AlphaFoldDB" id="E9GCL3"/>
<proteinExistence type="predicted"/>
<name>E9GCL3_DAPPU</name>
<dbReference type="HOGENOM" id="CLU_2017494_0_0_1"/>
<accession>E9GCL3</accession>
<sequence>MHQQEAYTINAYQEIAFHKIETDADVGTDGQSNTTRQPDPLTPLPPPPPPPPPTHRSFIFPKNFQKFSRESQDTTKKYNSSLRVFSEPLQQHSWERAFSFLIAAINQRRRLDWTRRAQLSMME</sequence>
<feature type="compositionally biased region" description="Pro residues" evidence="1">
    <location>
        <begin position="40"/>
        <end position="54"/>
    </location>
</feature>
<dbReference type="Proteomes" id="UP000000305">
    <property type="component" value="Unassembled WGS sequence"/>
</dbReference>
<reference evidence="2 3" key="1">
    <citation type="journal article" date="2011" name="Science">
        <title>The ecoresponsive genome of Daphnia pulex.</title>
        <authorList>
            <person name="Colbourne J.K."/>
            <person name="Pfrender M.E."/>
            <person name="Gilbert D."/>
            <person name="Thomas W.K."/>
            <person name="Tucker A."/>
            <person name="Oakley T.H."/>
            <person name="Tokishita S."/>
            <person name="Aerts A."/>
            <person name="Arnold G.J."/>
            <person name="Basu M.K."/>
            <person name="Bauer D.J."/>
            <person name="Caceres C.E."/>
            <person name="Carmel L."/>
            <person name="Casola C."/>
            <person name="Choi J.H."/>
            <person name="Detter J.C."/>
            <person name="Dong Q."/>
            <person name="Dusheyko S."/>
            <person name="Eads B.D."/>
            <person name="Frohlich T."/>
            <person name="Geiler-Samerotte K.A."/>
            <person name="Gerlach D."/>
            <person name="Hatcher P."/>
            <person name="Jogdeo S."/>
            <person name="Krijgsveld J."/>
            <person name="Kriventseva E.V."/>
            <person name="Kultz D."/>
            <person name="Laforsch C."/>
            <person name="Lindquist E."/>
            <person name="Lopez J."/>
            <person name="Manak J.R."/>
            <person name="Muller J."/>
            <person name="Pangilinan J."/>
            <person name="Patwardhan R.P."/>
            <person name="Pitluck S."/>
            <person name="Pritham E.J."/>
            <person name="Rechtsteiner A."/>
            <person name="Rho M."/>
            <person name="Rogozin I.B."/>
            <person name="Sakarya O."/>
            <person name="Salamov A."/>
            <person name="Schaack S."/>
            <person name="Shapiro H."/>
            <person name="Shiga Y."/>
            <person name="Skalitzky C."/>
            <person name="Smith Z."/>
            <person name="Souvorov A."/>
            <person name="Sung W."/>
            <person name="Tang Z."/>
            <person name="Tsuchiya D."/>
            <person name="Tu H."/>
            <person name="Vos H."/>
            <person name="Wang M."/>
            <person name="Wolf Y.I."/>
            <person name="Yamagata H."/>
            <person name="Yamada T."/>
            <person name="Ye Y."/>
            <person name="Shaw J.R."/>
            <person name="Andrews J."/>
            <person name="Crease T.J."/>
            <person name="Tang H."/>
            <person name="Lucas S.M."/>
            <person name="Robertson H.M."/>
            <person name="Bork P."/>
            <person name="Koonin E.V."/>
            <person name="Zdobnov E.M."/>
            <person name="Grigoriev I.V."/>
            <person name="Lynch M."/>
            <person name="Boore J.L."/>
        </authorList>
    </citation>
    <scope>NUCLEOTIDE SEQUENCE [LARGE SCALE GENOMIC DNA]</scope>
</reference>
<feature type="region of interest" description="Disordered" evidence="1">
    <location>
        <begin position="20"/>
        <end position="59"/>
    </location>
</feature>
<dbReference type="KEGG" id="dpx:DAPPUDRAFT_240800"/>
<gene>
    <name evidence="2" type="ORF">DAPPUDRAFT_240800</name>
</gene>
<dbReference type="InParanoid" id="E9GCL3"/>